<protein>
    <submittedName>
        <fullName evidence="2">Uncharacterized protein</fullName>
    </submittedName>
</protein>
<keyword evidence="1" id="KW-1185">Reference proteome</keyword>
<dbReference type="Proteomes" id="UP000887565">
    <property type="component" value="Unplaced"/>
</dbReference>
<dbReference type="AlphaFoldDB" id="A0A915HNN7"/>
<evidence type="ECO:0000313" key="2">
    <source>
        <dbReference type="WBParaSite" id="nRc.2.0.1.t03121-RA"/>
    </source>
</evidence>
<organism evidence="1 2">
    <name type="scientific">Romanomermis culicivorax</name>
    <name type="common">Nematode worm</name>
    <dbReference type="NCBI Taxonomy" id="13658"/>
    <lineage>
        <taxon>Eukaryota</taxon>
        <taxon>Metazoa</taxon>
        <taxon>Ecdysozoa</taxon>
        <taxon>Nematoda</taxon>
        <taxon>Enoplea</taxon>
        <taxon>Dorylaimia</taxon>
        <taxon>Mermithida</taxon>
        <taxon>Mermithoidea</taxon>
        <taxon>Mermithidae</taxon>
        <taxon>Romanomermis</taxon>
    </lineage>
</organism>
<evidence type="ECO:0000313" key="1">
    <source>
        <dbReference type="Proteomes" id="UP000887565"/>
    </source>
</evidence>
<dbReference type="WBParaSite" id="nRc.2.0.1.t03121-RA">
    <property type="protein sequence ID" value="nRc.2.0.1.t03121-RA"/>
    <property type="gene ID" value="nRc.2.0.1.g03121"/>
</dbReference>
<name>A0A915HNN7_ROMCU</name>
<accession>A0A915HNN7</accession>
<reference evidence="2" key="1">
    <citation type="submission" date="2022-11" db="UniProtKB">
        <authorList>
            <consortium name="WormBaseParasite"/>
        </authorList>
    </citation>
    <scope>IDENTIFICATION</scope>
</reference>
<proteinExistence type="predicted"/>
<sequence>MFCELRILYSKISECVARDGIFLRICMSKRRILEKRKSSISQFKIIRMTTANVRPGVYSAE</sequence>